<name>A0A645GSU1_9ZZZZ</name>
<sequence>MLQELEYYRGRNAVRKIADEDIESGEGDLHGIPPYQPHGRECGGHVICQGGIKLYACDIPGS</sequence>
<comment type="caution">
    <text evidence="1">The sequence shown here is derived from an EMBL/GenBank/DDBJ whole genome shotgun (WGS) entry which is preliminary data.</text>
</comment>
<proteinExistence type="predicted"/>
<reference evidence="1" key="1">
    <citation type="submission" date="2019-08" db="EMBL/GenBank/DDBJ databases">
        <authorList>
            <person name="Kucharzyk K."/>
            <person name="Murdoch R.W."/>
            <person name="Higgins S."/>
            <person name="Loffler F."/>
        </authorList>
    </citation>
    <scope>NUCLEOTIDE SEQUENCE</scope>
</reference>
<protein>
    <submittedName>
        <fullName evidence="1">Uncharacterized protein</fullName>
    </submittedName>
</protein>
<evidence type="ECO:0000313" key="1">
    <source>
        <dbReference type="EMBL" id="MPN27074.1"/>
    </source>
</evidence>
<organism evidence="1">
    <name type="scientific">bioreactor metagenome</name>
    <dbReference type="NCBI Taxonomy" id="1076179"/>
    <lineage>
        <taxon>unclassified sequences</taxon>
        <taxon>metagenomes</taxon>
        <taxon>ecological metagenomes</taxon>
    </lineage>
</organism>
<accession>A0A645GSU1</accession>
<dbReference type="EMBL" id="VSSQ01076840">
    <property type="protein sequence ID" value="MPN27074.1"/>
    <property type="molecule type" value="Genomic_DNA"/>
</dbReference>
<gene>
    <name evidence="1" type="ORF">SDC9_174501</name>
</gene>
<dbReference type="AlphaFoldDB" id="A0A645GSU1"/>